<evidence type="ECO:0000256" key="2">
    <source>
        <dbReference type="SAM" id="Coils"/>
    </source>
</evidence>
<evidence type="ECO:0000256" key="3">
    <source>
        <dbReference type="SAM" id="MobiDB-lite"/>
    </source>
</evidence>
<comment type="similarity">
    <text evidence="1">Belongs to the Luc7 family.</text>
</comment>
<name>U5EV56_9DIPT</name>
<feature type="compositionally biased region" description="Basic and acidic residues" evidence="3">
    <location>
        <begin position="289"/>
        <end position="314"/>
    </location>
</feature>
<protein>
    <submittedName>
        <fullName evidence="4">Putative mrna binding protein</fullName>
    </submittedName>
</protein>
<reference evidence="4" key="1">
    <citation type="journal article" date="2014" name="Insect Biochem. Mol. Biol.">
        <title>An insight into the sialome of the frog biting fly, Corethrella appendiculata.</title>
        <authorList>
            <person name="Ribeiro J.M.C."/>
            <person name="Chagas A.C."/>
            <person name="Pham V.M."/>
            <person name="Lounibos L.P."/>
            <person name="Calvo E."/>
        </authorList>
    </citation>
    <scope>NUCLEOTIDE SEQUENCE</scope>
    <source>
        <tissue evidence="4">Salivary glands</tissue>
    </source>
</reference>
<sequence>VDTARQLLDELMGKNRNLDPGIVKTINWQDSEFCQYYLVKFCPHDLFINTRADLGNCPKMHDDEAKRLYEEAKICMKKSQYEDEFLRFCTNMINEVDRKIIKGKQRLQLMNSKLEGRPISKQQEQINTVNEKINKLVREAEEAGIRGDVEQAQGLMILCDKLKEEKDSLIKQHEQAGWSVTAELAATQEKQMEVCEVCGAFLIVGDAQQRIDDHLTGKQHLGYSRLRKAVEEMHELRMKTRNPSEERRRERRDYRPRDFDDRRRRDDRDRRMDGRERFDYRREDYRRAGRSTDYRSFERKDRERSERSERTHRRDRERHHTRSRSRSH</sequence>
<feature type="non-terminal residue" evidence="4">
    <location>
        <position position="1"/>
    </location>
</feature>
<evidence type="ECO:0000256" key="1">
    <source>
        <dbReference type="ARBA" id="ARBA00005655"/>
    </source>
</evidence>
<dbReference type="PANTHER" id="PTHR12375">
    <property type="entry name" value="RNA-BINDING PROTEIN LUC7-RELATED"/>
    <property type="match status" value="1"/>
</dbReference>
<proteinExistence type="evidence at transcript level"/>
<dbReference type="GO" id="GO:0005685">
    <property type="term" value="C:U1 snRNP"/>
    <property type="evidence" value="ECO:0007669"/>
    <property type="project" value="InterPro"/>
</dbReference>
<evidence type="ECO:0000313" key="4">
    <source>
        <dbReference type="EMBL" id="JAB56313.1"/>
    </source>
</evidence>
<organism evidence="4">
    <name type="scientific">Corethrella appendiculata</name>
    <dbReference type="NCBI Taxonomy" id="1370023"/>
    <lineage>
        <taxon>Eukaryota</taxon>
        <taxon>Metazoa</taxon>
        <taxon>Ecdysozoa</taxon>
        <taxon>Arthropoda</taxon>
        <taxon>Hexapoda</taxon>
        <taxon>Insecta</taxon>
        <taxon>Pterygota</taxon>
        <taxon>Neoptera</taxon>
        <taxon>Endopterygota</taxon>
        <taxon>Diptera</taxon>
        <taxon>Nematocera</taxon>
        <taxon>Culicoidea</taxon>
        <taxon>Chaoboridae</taxon>
        <taxon>Corethrella</taxon>
    </lineage>
</organism>
<dbReference type="EMBL" id="GANO01003558">
    <property type="protein sequence ID" value="JAB56313.1"/>
    <property type="molecule type" value="mRNA"/>
</dbReference>
<feature type="region of interest" description="Disordered" evidence="3">
    <location>
        <begin position="289"/>
        <end position="328"/>
    </location>
</feature>
<feature type="region of interest" description="Disordered" evidence="3">
    <location>
        <begin position="234"/>
        <end position="253"/>
    </location>
</feature>
<feature type="compositionally biased region" description="Basic residues" evidence="3">
    <location>
        <begin position="315"/>
        <end position="328"/>
    </location>
</feature>
<dbReference type="AlphaFoldDB" id="U5EV56"/>
<dbReference type="GO" id="GO:0006376">
    <property type="term" value="P:mRNA splice site recognition"/>
    <property type="evidence" value="ECO:0007669"/>
    <property type="project" value="InterPro"/>
</dbReference>
<dbReference type="InterPro" id="IPR004882">
    <property type="entry name" value="Luc7-rel"/>
</dbReference>
<dbReference type="Pfam" id="PF03194">
    <property type="entry name" value="LUC7"/>
    <property type="match status" value="1"/>
</dbReference>
<dbReference type="GO" id="GO:0003729">
    <property type="term" value="F:mRNA binding"/>
    <property type="evidence" value="ECO:0007669"/>
    <property type="project" value="InterPro"/>
</dbReference>
<accession>U5EV56</accession>
<keyword evidence="2" id="KW-0175">Coiled coil</keyword>
<feature type="coiled-coil region" evidence="2">
    <location>
        <begin position="119"/>
        <end position="172"/>
    </location>
</feature>